<evidence type="ECO:0000313" key="2">
    <source>
        <dbReference type="EMBL" id="KAB2610186.1"/>
    </source>
</evidence>
<keyword evidence="1" id="KW-0472">Membrane</keyword>
<reference evidence="3" key="2">
    <citation type="submission" date="2019-10" db="EMBL/GenBank/DDBJ databases">
        <title>A de novo genome assembly of a pear dwarfing rootstock.</title>
        <authorList>
            <person name="Wang F."/>
            <person name="Wang J."/>
            <person name="Li S."/>
            <person name="Zhang Y."/>
            <person name="Fang M."/>
            <person name="Ma L."/>
            <person name="Zhao Y."/>
            <person name="Jiang S."/>
        </authorList>
    </citation>
    <scope>NUCLEOTIDE SEQUENCE [LARGE SCALE GENOMIC DNA]</scope>
</reference>
<organism evidence="2 3">
    <name type="scientific">Pyrus ussuriensis x Pyrus communis</name>
    <dbReference type="NCBI Taxonomy" id="2448454"/>
    <lineage>
        <taxon>Eukaryota</taxon>
        <taxon>Viridiplantae</taxon>
        <taxon>Streptophyta</taxon>
        <taxon>Embryophyta</taxon>
        <taxon>Tracheophyta</taxon>
        <taxon>Spermatophyta</taxon>
        <taxon>Magnoliopsida</taxon>
        <taxon>eudicotyledons</taxon>
        <taxon>Gunneridae</taxon>
        <taxon>Pentapetalae</taxon>
        <taxon>rosids</taxon>
        <taxon>fabids</taxon>
        <taxon>Rosales</taxon>
        <taxon>Rosaceae</taxon>
        <taxon>Amygdaloideae</taxon>
        <taxon>Maleae</taxon>
        <taxon>Pyrus</taxon>
    </lineage>
</organism>
<dbReference type="Proteomes" id="UP000327157">
    <property type="component" value="Chromosome 17"/>
</dbReference>
<feature type="transmembrane region" description="Helical" evidence="1">
    <location>
        <begin position="77"/>
        <end position="98"/>
    </location>
</feature>
<evidence type="ECO:0000256" key="1">
    <source>
        <dbReference type="SAM" id="Phobius"/>
    </source>
</evidence>
<gene>
    <name evidence="2" type="ORF">D8674_018218</name>
</gene>
<keyword evidence="1" id="KW-1133">Transmembrane helix</keyword>
<accession>A0A5N5G458</accession>
<proteinExistence type="predicted"/>
<reference evidence="2 3" key="1">
    <citation type="submission" date="2019-09" db="EMBL/GenBank/DDBJ databases">
        <authorList>
            <person name="Ou C."/>
        </authorList>
    </citation>
    <scope>NUCLEOTIDE SEQUENCE [LARGE SCALE GENOMIC DNA]</scope>
    <source>
        <strain evidence="2">S2</strain>
        <tissue evidence="2">Leaf</tissue>
    </source>
</reference>
<dbReference type="EMBL" id="SMOL01000487">
    <property type="protein sequence ID" value="KAB2610186.1"/>
    <property type="molecule type" value="Genomic_DNA"/>
</dbReference>
<reference evidence="2 3" key="3">
    <citation type="submission" date="2019-11" db="EMBL/GenBank/DDBJ databases">
        <title>A de novo genome assembly of a pear dwarfing rootstock.</title>
        <authorList>
            <person name="Wang F."/>
            <person name="Wang J."/>
            <person name="Li S."/>
            <person name="Zhang Y."/>
            <person name="Fang M."/>
            <person name="Ma L."/>
            <person name="Zhao Y."/>
            <person name="Jiang S."/>
        </authorList>
    </citation>
    <scope>NUCLEOTIDE SEQUENCE [LARGE SCALE GENOMIC DNA]</scope>
    <source>
        <strain evidence="2">S2</strain>
        <tissue evidence="2">Leaf</tissue>
    </source>
</reference>
<name>A0A5N5G458_9ROSA</name>
<evidence type="ECO:0000313" key="3">
    <source>
        <dbReference type="Proteomes" id="UP000327157"/>
    </source>
</evidence>
<keyword evidence="3" id="KW-1185">Reference proteome</keyword>
<comment type="caution">
    <text evidence="2">The sequence shown here is derived from an EMBL/GenBank/DDBJ whole genome shotgun (WGS) entry which is preliminary data.</text>
</comment>
<feature type="transmembrane region" description="Helical" evidence="1">
    <location>
        <begin position="104"/>
        <end position="125"/>
    </location>
</feature>
<sequence length="127" mass="13354">MIKIDIVMIIVATTLVASPMLVLIIGYCGFGWGATMVVVKMVVAITKILAVARAVGSTMIIMMVATIRVGDCGCGDMVAIVVVVTVMLVAVVTITSMITTTMVIVITIVVIAVTVVLTMMLVMMVEM</sequence>
<protein>
    <submittedName>
        <fullName evidence="2">Glycine-rich protein 2-like</fullName>
    </submittedName>
</protein>
<feature type="transmembrane region" description="Helical" evidence="1">
    <location>
        <begin position="7"/>
        <end position="32"/>
    </location>
</feature>
<dbReference type="AlphaFoldDB" id="A0A5N5G458"/>
<keyword evidence="1" id="KW-0812">Transmembrane</keyword>
<feature type="transmembrane region" description="Helical" evidence="1">
    <location>
        <begin position="44"/>
        <end position="65"/>
    </location>
</feature>